<dbReference type="SUPFAM" id="SSF82171">
    <property type="entry name" value="DPP6 N-terminal domain-like"/>
    <property type="match status" value="1"/>
</dbReference>
<keyword evidence="1" id="KW-0812">Transmembrane</keyword>
<evidence type="ECO:0000259" key="2">
    <source>
        <dbReference type="Pfam" id="PF00930"/>
    </source>
</evidence>
<dbReference type="OMA" id="HIAVIRT"/>
<evidence type="ECO:0000313" key="3">
    <source>
        <dbReference type="EnsemblMetazoa" id="MESCA011059-PA"/>
    </source>
</evidence>
<dbReference type="Proteomes" id="UP000015102">
    <property type="component" value="Unassembled WGS sequence"/>
</dbReference>
<dbReference type="STRING" id="36166.T1H458"/>
<sequence length="412" mass="46553">EIAHEKAKIKRLRIILAVVGVLLAAALIAVAVVLVLQSQNSDAGKPVIKNSILLEDVLQGKLNARRFNGSWVDGKTKNYIKLFRHSFLAQYDILNVENGVITELQVNNNQEYLLLASWGPVGNALIFNYNRNLYYKPSVLEKEVQITDDEYFNGIPDWVYEEEVFSSNSAVWFSPDGQKIAYIQFNDLQVSVINLPVYGEAGNMEFQYPRNRPVFYPKSGANNPFVRLFIVNLNEDKINPFQVQVPSELNTLEHIITVVNWVDNDKLLSVWMNRVQTLAYIQINNNQDRLDLYKQESKTGWVDIFSEPLKNSDGSQIAIIAPQKQSDQAGNYRHVTVLSTKSTKRTAGSAITKGNFGVQSLLHWDHGHNLIFYTSNQEKSNYLHVYAVKSGGGDPICVTWDLPILKAESVCS</sequence>
<dbReference type="EMBL" id="CAQQ02093852">
    <property type="status" value="NOT_ANNOTATED_CDS"/>
    <property type="molecule type" value="Genomic_DNA"/>
</dbReference>
<dbReference type="GO" id="GO:0006508">
    <property type="term" value="P:proteolysis"/>
    <property type="evidence" value="ECO:0007669"/>
    <property type="project" value="InterPro"/>
</dbReference>
<proteinExistence type="predicted"/>
<dbReference type="PANTHER" id="PTHR11731">
    <property type="entry name" value="PROTEASE FAMILY S9B,C DIPEPTIDYL-PEPTIDASE IV-RELATED"/>
    <property type="match status" value="1"/>
</dbReference>
<keyword evidence="4" id="KW-1185">Reference proteome</keyword>
<dbReference type="GO" id="GO:0005886">
    <property type="term" value="C:plasma membrane"/>
    <property type="evidence" value="ECO:0007669"/>
    <property type="project" value="TreeGrafter"/>
</dbReference>
<accession>T1H458</accession>
<organism evidence="3 4">
    <name type="scientific">Megaselia scalaris</name>
    <name type="common">Humpbacked fly</name>
    <name type="synonym">Phora scalaris</name>
    <dbReference type="NCBI Taxonomy" id="36166"/>
    <lineage>
        <taxon>Eukaryota</taxon>
        <taxon>Metazoa</taxon>
        <taxon>Ecdysozoa</taxon>
        <taxon>Arthropoda</taxon>
        <taxon>Hexapoda</taxon>
        <taxon>Insecta</taxon>
        <taxon>Pterygota</taxon>
        <taxon>Neoptera</taxon>
        <taxon>Endopterygota</taxon>
        <taxon>Diptera</taxon>
        <taxon>Brachycera</taxon>
        <taxon>Muscomorpha</taxon>
        <taxon>Platypezoidea</taxon>
        <taxon>Phoridae</taxon>
        <taxon>Megaseliini</taxon>
        <taxon>Megaselia</taxon>
    </lineage>
</organism>
<evidence type="ECO:0000256" key="1">
    <source>
        <dbReference type="SAM" id="Phobius"/>
    </source>
</evidence>
<dbReference type="PANTHER" id="PTHR11731:SF192">
    <property type="entry name" value="IP17501P"/>
    <property type="match status" value="1"/>
</dbReference>
<feature type="domain" description="Dipeptidylpeptidase IV N-terminal" evidence="2">
    <location>
        <begin position="77"/>
        <end position="399"/>
    </location>
</feature>
<name>T1H458_MEGSC</name>
<protein>
    <recommendedName>
        <fullName evidence="2">Dipeptidylpeptidase IV N-terminal domain-containing protein</fullName>
    </recommendedName>
</protein>
<dbReference type="InterPro" id="IPR002469">
    <property type="entry name" value="Peptidase_S9B_N"/>
</dbReference>
<dbReference type="EMBL" id="CAQQ02093850">
    <property type="status" value="NOT_ANNOTATED_CDS"/>
    <property type="molecule type" value="Genomic_DNA"/>
</dbReference>
<feature type="transmembrane region" description="Helical" evidence="1">
    <location>
        <begin position="12"/>
        <end position="36"/>
    </location>
</feature>
<evidence type="ECO:0000313" key="4">
    <source>
        <dbReference type="Proteomes" id="UP000015102"/>
    </source>
</evidence>
<keyword evidence="1" id="KW-1133">Transmembrane helix</keyword>
<dbReference type="InterPro" id="IPR050278">
    <property type="entry name" value="Serine_Prot_S9B/DPPIV"/>
</dbReference>
<dbReference type="HOGENOM" id="CLU_668310_0_0_1"/>
<dbReference type="Gene3D" id="2.140.10.30">
    <property type="entry name" value="Dipeptidylpeptidase IV, N-terminal domain"/>
    <property type="match status" value="1"/>
</dbReference>
<keyword evidence="1" id="KW-0472">Membrane</keyword>
<dbReference type="EMBL" id="CAQQ02093851">
    <property type="status" value="NOT_ANNOTATED_CDS"/>
    <property type="molecule type" value="Genomic_DNA"/>
</dbReference>
<dbReference type="EnsemblMetazoa" id="MESCA011059-RA">
    <property type="protein sequence ID" value="MESCA011059-PA"/>
    <property type="gene ID" value="MESCA011059"/>
</dbReference>
<reference evidence="4" key="1">
    <citation type="submission" date="2013-02" db="EMBL/GenBank/DDBJ databases">
        <authorList>
            <person name="Hughes D."/>
        </authorList>
    </citation>
    <scope>NUCLEOTIDE SEQUENCE</scope>
    <source>
        <strain>Durham</strain>
        <strain evidence="4">NC isolate 2 -- Noor lab</strain>
    </source>
</reference>
<reference evidence="3" key="2">
    <citation type="submission" date="2015-06" db="UniProtKB">
        <authorList>
            <consortium name="EnsemblMetazoa"/>
        </authorList>
    </citation>
    <scope>IDENTIFICATION</scope>
</reference>
<dbReference type="GO" id="GO:0008239">
    <property type="term" value="F:dipeptidyl-peptidase activity"/>
    <property type="evidence" value="ECO:0007669"/>
    <property type="project" value="TreeGrafter"/>
</dbReference>
<dbReference type="AlphaFoldDB" id="T1H458"/>
<dbReference type="Pfam" id="PF00930">
    <property type="entry name" value="DPPIV_N"/>
    <property type="match status" value="1"/>
</dbReference>